<proteinExistence type="predicted"/>
<protein>
    <submittedName>
        <fullName evidence="2">Transposase</fullName>
    </submittedName>
</protein>
<evidence type="ECO:0000256" key="1">
    <source>
        <dbReference type="SAM" id="MobiDB-lite"/>
    </source>
</evidence>
<dbReference type="PANTHER" id="PTHR35528:SF3">
    <property type="entry name" value="BLL1675 PROTEIN"/>
    <property type="match status" value="1"/>
</dbReference>
<name>D6A9U5_STRV1</name>
<gene>
    <name evidence="2" type="ORF">SSFG_07276</name>
</gene>
<organism evidence="2 3">
    <name type="scientific">Streptomyces viridosporus (strain ATCC 14672 / DSM 40746 / JCM 4963 / KCTC 9882 / NRRL B-12104 / FH 1290)</name>
    <name type="common">Streptomyces ghanaensis</name>
    <dbReference type="NCBI Taxonomy" id="566461"/>
    <lineage>
        <taxon>Bacteria</taxon>
        <taxon>Bacillati</taxon>
        <taxon>Actinomycetota</taxon>
        <taxon>Actinomycetes</taxon>
        <taxon>Kitasatosporales</taxon>
        <taxon>Streptomycetaceae</taxon>
        <taxon>Streptomyces</taxon>
    </lineage>
</organism>
<dbReference type="PANTHER" id="PTHR35528">
    <property type="entry name" value="BLL1675 PROTEIN"/>
    <property type="match status" value="1"/>
</dbReference>
<sequence length="208" mass="22508">MGAASPSYQGHRYPVEIISHRVWRYHRFPLSFREVEEPMLERGVIVSHETVRRRCAKSGQIHAHELRRRPRAGGHAASRRGLHHGQRRAALPVAGRRPARERAGHPPPAPARHPCRRAVLPPAPDGPGGRATGDGHRQAALLPSGPPPGHAGSRAPHLEVPEQPGREQSPAHPAARTRDEGLLLRRRSGSGSCPRSAASHRASGPAAT</sequence>
<dbReference type="EMBL" id="DS999641">
    <property type="protein sequence ID" value="EFE72040.2"/>
    <property type="molecule type" value="Genomic_DNA"/>
</dbReference>
<accession>D6A9U5</accession>
<dbReference type="InterPro" id="IPR052183">
    <property type="entry name" value="IS_Transposase"/>
</dbReference>
<reference evidence="3" key="1">
    <citation type="submission" date="2008-12" db="EMBL/GenBank/DDBJ databases">
        <title>Annotation of Streptomyces ghanaensis ATCC 14672.</title>
        <authorList>
            <consortium name="The Broad Institute Genome Sequencing Platform"/>
            <consortium name="Broad Institute Microbial Sequencing Center"/>
            <person name="Fischbach M."/>
            <person name="Ward D."/>
            <person name="Young S."/>
            <person name="Kodira C.D."/>
            <person name="Zeng Q."/>
            <person name="Koehrsen M."/>
            <person name="Godfrey P."/>
            <person name="Alvarado L."/>
            <person name="Berlin A.M."/>
            <person name="Borenstein D."/>
            <person name="Chen Z."/>
            <person name="Engels R."/>
            <person name="Freedman E."/>
            <person name="Gellesch M."/>
            <person name="Goldberg J."/>
            <person name="Griggs A."/>
            <person name="Gujja S."/>
            <person name="Heiman D.I."/>
            <person name="Hepburn T.A."/>
            <person name="Howarth C."/>
            <person name="Jen D."/>
            <person name="Larson L."/>
            <person name="Lewis B."/>
            <person name="Mehta T."/>
            <person name="Park D."/>
            <person name="Pearson M."/>
            <person name="Roberts A."/>
            <person name="Saif S."/>
            <person name="Shea T.D."/>
            <person name="Shenoy N."/>
            <person name="Sisk P."/>
            <person name="Stolte C."/>
            <person name="Sykes S.N."/>
            <person name="Walk T."/>
            <person name="White J."/>
            <person name="Yandava C."/>
            <person name="Straight P."/>
            <person name="Clardy J."/>
            <person name="Hung D."/>
            <person name="Kolter R."/>
            <person name="Mekalanos J."/>
            <person name="Walker S."/>
            <person name="Walsh C.T."/>
            <person name="Wieland B.L.C."/>
            <person name="Ilzarbe M."/>
            <person name="Galagan J."/>
            <person name="Nusbaum C."/>
            <person name="Birren B."/>
        </authorList>
    </citation>
    <scope>NUCLEOTIDE SEQUENCE [LARGE SCALE GENOMIC DNA]</scope>
    <source>
        <strain evidence="3">ATCC 14672 / DSM 40746 / JCM 4963 / KCTC 9882 / NRRL B-12104 / FH 1290</strain>
    </source>
</reference>
<evidence type="ECO:0000313" key="2">
    <source>
        <dbReference type="EMBL" id="EFE72040.2"/>
    </source>
</evidence>
<dbReference type="AlphaFoldDB" id="D6A9U5"/>
<feature type="compositionally biased region" description="Basic residues" evidence="1">
    <location>
        <begin position="65"/>
        <end position="87"/>
    </location>
</feature>
<dbReference type="Proteomes" id="UP000003824">
    <property type="component" value="Unassembled WGS sequence"/>
</dbReference>
<dbReference type="eggNOG" id="COG3316">
    <property type="taxonomic scope" value="Bacteria"/>
</dbReference>
<evidence type="ECO:0000313" key="3">
    <source>
        <dbReference type="Proteomes" id="UP000003824"/>
    </source>
</evidence>
<feature type="region of interest" description="Disordered" evidence="1">
    <location>
        <begin position="56"/>
        <end position="208"/>
    </location>
</feature>